<name>A0A0A9BAG9_ARUDO</name>
<reference evidence="2" key="1">
    <citation type="submission" date="2014-09" db="EMBL/GenBank/DDBJ databases">
        <authorList>
            <person name="Magalhaes I.L.F."/>
            <person name="Oliveira U."/>
            <person name="Santos F.R."/>
            <person name="Vidigal T.H.D.A."/>
            <person name="Brescovit A.D."/>
            <person name="Santos A.J."/>
        </authorList>
    </citation>
    <scope>NUCLEOTIDE SEQUENCE</scope>
    <source>
        <tissue evidence="2">Shoot tissue taken approximately 20 cm above the soil surface</tissue>
    </source>
</reference>
<sequence>MDPSAIRSHSDADAVEGGGLRLFLELPLGRNETRGHEGRMRGDGRRRPPGCQF</sequence>
<dbReference type="AlphaFoldDB" id="A0A0A9BAG9"/>
<evidence type="ECO:0000313" key="2">
    <source>
        <dbReference type="EMBL" id="JAD56312.1"/>
    </source>
</evidence>
<evidence type="ECO:0000256" key="1">
    <source>
        <dbReference type="SAM" id="MobiDB-lite"/>
    </source>
</evidence>
<reference evidence="2" key="2">
    <citation type="journal article" date="2015" name="Data Brief">
        <title>Shoot transcriptome of the giant reed, Arundo donax.</title>
        <authorList>
            <person name="Barrero R.A."/>
            <person name="Guerrero F.D."/>
            <person name="Moolhuijzen P."/>
            <person name="Goolsby J.A."/>
            <person name="Tidwell J."/>
            <person name="Bellgard S.E."/>
            <person name="Bellgard M.I."/>
        </authorList>
    </citation>
    <scope>NUCLEOTIDE SEQUENCE</scope>
    <source>
        <tissue evidence="2">Shoot tissue taken approximately 20 cm above the soil surface</tissue>
    </source>
</reference>
<dbReference type="EMBL" id="GBRH01241583">
    <property type="protein sequence ID" value="JAD56312.1"/>
    <property type="molecule type" value="Transcribed_RNA"/>
</dbReference>
<organism evidence="2">
    <name type="scientific">Arundo donax</name>
    <name type="common">Giant reed</name>
    <name type="synonym">Donax arundinaceus</name>
    <dbReference type="NCBI Taxonomy" id="35708"/>
    <lineage>
        <taxon>Eukaryota</taxon>
        <taxon>Viridiplantae</taxon>
        <taxon>Streptophyta</taxon>
        <taxon>Embryophyta</taxon>
        <taxon>Tracheophyta</taxon>
        <taxon>Spermatophyta</taxon>
        <taxon>Magnoliopsida</taxon>
        <taxon>Liliopsida</taxon>
        <taxon>Poales</taxon>
        <taxon>Poaceae</taxon>
        <taxon>PACMAD clade</taxon>
        <taxon>Arundinoideae</taxon>
        <taxon>Arundineae</taxon>
        <taxon>Arundo</taxon>
    </lineage>
</organism>
<protein>
    <submittedName>
        <fullName evidence="2">Sqs1</fullName>
    </submittedName>
</protein>
<feature type="compositionally biased region" description="Basic and acidic residues" evidence="1">
    <location>
        <begin position="31"/>
        <end position="46"/>
    </location>
</feature>
<accession>A0A0A9BAG9</accession>
<feature type="region of interest" description="Disordered" evidence="1">
    <location>
        <begin position="1"/>
        <end position="20"/>
    </location>
</feature>
<proteinExistence type="predicted"/>
<feature type="region of interest" description="Disordered" evidence="1">
    <location>
        <begin position="31"/>
        <end position="53"/>
    </location>
</feature>